<dbReference type="RefSeq" id="WP_390223761.1">
    <property type="nucleotide sequence ID" value="NZ_JBHTAA010000005.1"/>
</dbReference>
<dbReference type="Pfam" id="PF24019">
    <property type="entry name" value="DUF7332"/>
    <property type="match status" value="1"/>
</dbReference>
<accession>A0ABD5ZGS8</accession>
<evidence type="ECO:0000313" key="2">
    <source>
        <dbReference type="Proteomes" id="UP001596481"/>
    </source>
</evidence>
<gene>
    <name evidence="1" type="ORF">ACFQJC_11985</name>
</gene>
<dbReference type="Proteomes" id="UP001596481">
    <property type="component" value="Unassembled WGS sequence"/>
</dbReference>
<dbReference type="AlphaFoldDB" id="A0ABD5ZGS8"/>
<evidence type="ECO:0000313" key="1">
    <source>
        <dbReference type="EMBL" id="MFC7204237.1"/>
    </source>
</evidence>
<comment type="caution">
    <text evidence="1">The sequence shown here is derived from an EMBL/GenBank/DDBJ whole genome shotgun (WGS) entry which is preliminary data.</text>
</comment>
<proteinExistence type="predicted"/>
<keyword evidence="2" id="KW-1185">Reference proteome</keyword>
<reference evidence="1 2" key="1">
    <citation type="journal article" date="2019" name="Int. J. Syst. Evol. Microbiol.">
        <title>The Global Catalogue of Microorganisms (GCM) 10K type strain sequencing project: providing services to taxonomists for standard genome sequencing and annotation.</title>
        <authorList>
            <consortium name="The Broad Institute Genomics Platform"/>
            <consortium name="The Broad Institute Genome Sequencing Center for Infectious Disease"/>
            <person name="Wu L."/>
            <person name="Ma J."/>
        </authorList>
    </citation>
    <scope>NUCLEOTIDE SEQUENCE [LARGE SCALE GENOMIC DNA]</scope>
    <source>
        <strain evidence="1 2">DSM 29988</strain>
    </source>
</reference>
<organism evidence="1 2">
    <name type="scientific">Haloferax namakaokahaiae</name>
    <dbReference type="NCBI Taxonomy" id="1748331"/>
    <lineage>
        <taxon>Archaea</taxon>
        <taxon>Methanobacteriati</taxon>
        <taxon>Methanobacteriota</taxon>
        <taxon>Stenosarchaea group</taxon>
        <taxon>Halobacteria</taxon>
        <taxon>Halobacteriales</taxon>
        <taxon>Haloferacaceae</taxon>
        <taxon>Haloferax</taxon>
    </lineage>
</organism>
<protein>
    <submittedName>
        <fullName evidence="1">Uncharacterized protein</fullName>
    </submittedName>
</protein>
<dbReference type="InterPro" id="IPR055756">
    <property type="entry name" value="DUF7332"/>
</dbReference>
<dbReference type="EMBL" id="JBHTAA010000005">
    <property type="protein sequence ID" value="MFC7204237.1"/>
    <property type="molecule type" value="Genomic_DNA"/>
</dbReference>
<name>A0ABD5ZGS8_9EURY</name>
<sequence length="141" mass="14251">MDALARVSLLAVVIIVVASGPAAAATQTSPCFAGEGHQFDIGGNGAGIDLVVFLSLFENLGGAGGFGMEAHGSIGNQSIIQLRAGVSFDGVGSLGKFLSNPFSRFSIVSNFSMDLPMFAGTGVESSYSDDSPVGGVKTKQC</sequence>